<feature type="transmembrane region" description="Helical" evidence="7">
    <location>
        <begin position="51"/>
        <end position="73"/>
    </location>
</feature>
<organism evidence="8 9">
    <name type="scientific">Vanilla planifolia</name>
    <name type="common">Vanilla</name>
    <dbReference type="NCBI Taxonomy" id="51239"/>
    <lineage>
        <taxon>Eukaryota</taxon>
        <taxon>Viridiplantae</taxon>
        <taxon>Streptophyta</taxon>
        <taxon>Embryophyta</taxon>
        <taxon>Tracheophyta</taxon>
        <taxon>Spermatophyta</taxon>
        <taxon>Magnoliopsida</taxon>
        <taxon>Liliopsida</taxon>
        <taxon>Asparagales</taxon>
        <taxon>Orchidaceae</taxon>
        <taxon>Vanilloideae</taxon>
        <taxon>Vanilleae</taxon>
        <taxon>Vanilla</taxon>
    </lineage>
</organism>
<dbReference type="GO" id="GO:0016020">
    <property type="term" value="C:membrane"/>
    <property type="evidence" value="ECO:0007669"/>
    <property type="project" value="UniProtKB-SubCell"/>
</dbReference>
<dbReference type="PANTHER" id="PTHR11654">
    <property type="entry name" value="OLIGOPEPTIDE TRANSPORTER-RELATED"/>
    <property type="match status" value="1"/>
</dbReference>
<dbReference type="GO" id="GO:0022857">
    <property type="term" value="F:transmembrane transporter activity"/>
    <property type="evidence" value="ECO:0007669"/>
    <property type="project" value="InterPro"/>
</dbReference>
<keyword evidence="4 7" id="KW-1133">Transmembrane helix</keyword>
<feature type="transmembrane region" description="Helical" evidence="7">
    <location>
        <begin position="524"/>
        <end position="548"/>
    </location>
</feature>
<feature type="transmembrane region" description="Helical" evidence="7">
    <location>
        <begin position="158"/>
        <end position="179"/>
    </location>
</feature>
<keyword evidence="9" id="KW-1185">Reference proteome</keyword>
<evidence type="ECO:0000256" key="2">
    <source>
        <dbReference type="ARBA" id="ARBA00005982"/>
    </source>
</evidence>
<reference evidence="8 9" key="1">
    <citation type="journal article" date="2020" name="Nat. Food">
        <title>A phased Vanilla planifolia genome enables genetic improvement of flavour and production.</title>
        <authorList>
            <person name="Hasing T."/>
            <person name="Tang H."/>
            <person name="Brym M."/>
            <person name="Khazi F."/>
            <person name="Huang T."/>
            <person name="Chambers A.H."/>
        </authorList>
    </citation>
    <scope>NUCLEOTIDE SEQUENCE [LARGE SCALE GENOMIC DNA]</scope>
    <source>
        <tissue evidence="8">Leaf</tissue>
    </source>
</reference>
<evidence type="ECO:0000256" key="7">
    <source>
        <dbReference type="SAM" id="Phobius"/>
    </source>
</evidence>
<dbReference type="InterPro" id="IPR018456">
    <property type="entry name" value="PTR2_symporter_CS"/>
</dbReference>
<keyword evidence="5 7" id="KW-0472">Membrane</keyword>
<feature type="transmembrane region" description="Helical" evidence="7">
    <location>
        <begin position="363"/>
        <end position="383"/>
    </location>
</feature>
<comment type="subcellular location">
    <subcellularLocation>
        <location evidence="1 6">Membrane</location>
        <topology evidence="1 6">Multi-pass membrane protein</topology>
    </subcellularLocation>
</comment>
<dbReference type="SUPFAM" id="SSF103473">
    <property type="entry name" value="MFS general substrate transporter"/>
    <property type="match status" value="1"/>
</dbReference>
<comment type="caution">
    <text evidence="8">The sequence shown here is derived from an EMBL/GenBank/DDBJ whole genome shotgun (WGS) entry which is preliminary data.</text>
</comment>
<dbReference type="InterPro" id="IPR036259">
    <property type="entry name" value="MFS_trans_sf"/>
</dbReference>
<name>A0A835S209_VANPL</name>
<protein>
    <recommendedName>
        <fullName evidence="10">NPF family transporter</fullName>
    </recommendedName>
</protein>
<dbReference type="EMBL" id="JADCNL010000001">
    <property type="protein sequence ID" value="KAG0498616.1"/>
    <property type="molecule type" value="Genomic_DNA"/>
</dbReference>
<feature type="transmembrane region" description="Helical" evidence="7">
    <location>
        <begin position="228"/>
        <end position="249"/>
    </location>
</feature>
<keyword evidence="3 6" id="KW-0812">Transmembrane</keyword>
<keyword evidence="6" id="KW-0813">Transport</keyword>
<evidence type="ECO:0000256" key="4">
    <source>
        <dbReference type="ARBA" id="ARBA00022989"/>
    </source>
</evidence>
<proteinExistence type="inferred from homology"/>
<accession>A0A835S209</accession>
<gene>
    <name evidence="8" type="ORF">HPP92_003307</name>
</gene>
<evidence type="ECO:0000313" key="9">
    <source>
        <dbReference type="Proteomes" id="UP000636800"/>
    </source>
</evidence>
<dbReference type="GO" id="GO:0006857">
    <property type="term" value="P:oligopeptide transport"/>
    <property type="evidence" value="ECO:0007669"/>
    <property type="project" value="InterPro"/>
</dbReference>
<dbReference type="AlphaFoldDB" id="A0A835S209"/>
<dbReference type="InterPro" id="IPR000109">
    <property type="entry name" value="POT_fam"/>
</dbReference>
<dbReference type="Gene3D" id="1.20.1250.20">
    <property type="entry name" value="MFS general substrate transporter like domains"/>
    <property type="match status" value="1"/>
</dbReference>
<dbReference type="PROSITE" id="PS01023">
    <property type="entry name" value="PTR2_2"/>
    <property type="match status" value="1"/>
</dbReference>
<feature type="transmembrane region" description="Helical" evidence="7">
    <location>
        <begin position="478"/>
        <end position="504"/>
    </location>
</feature>
<evidence type="ECO:0008006" key="10">
    <source>
        <dbReference type="Google" id="ProtNLM"/>
    </source>
</evidence>
<sequence>MANCVFSAVGDGCIIETLVDEESQERSDSIGNDFRACNVGSRKCYDWRSTAIILGFEFFESLCLYGISTNLVIYLTKVIHESNTAAAAIVANWTGTNFLTPLLVALLADSYLGNYKTILFSSIIYIIGTLIVTFSATIQGSKPFIYKRYSPSTGSQKQTLFVGLYLIAFGSGGVKSSLLPLGADQFDDNNPTQQEKKASFFSWFYFCINLGALVSSTLTVWIKENVSWSVGYGIASVCMALATSSFLLGTPTFRPGNLKNDAREEDINCLHEVEGSYSLVATDDEFRFLDKGAKLSSLAAEGTNFASTWRLRRLAPFAQLKSLVGLFPIWLTNILYSMAYVQIYTTFIEQGRVMDKKIGSLTIPPASLVAFQVLSSMSCVLLCDKILLVTVRRFLGNGHGLTHLQRMGVGHFLMILAMAIAATLESKRLENVAESKAISILWQLPQFFMVGCSEVFCYAGQLEFFYDQGPNSMKSISSAISLVTIALGNYLNSLMLMVIEHIMSNAKSTGWIPDDLNKGHLDEFFWLLTGICFVNFVAYLCCASRYMYRSS</sequence>
<comment type="similarity">
    <text evidence="2 6">Belongs to the major facilitator superfamily. Proton-dependent oligopeptide transporter (POT/PTR) (TC 2.A.17) family.</text>
</comment>
<feature type="transmembrane region" description="Helical" evidence="7">
    <location>
        <begin position="85"/>
        <end position="106"/>
    </location>
</feature>
<evidence type="ECO:0000256" key="3">
    <source>
        <dbReference type="ARBA" id="ARBA00022692"/>
    </source>
</evidence>
<feature type="transmembrane region" description="Helical" evidence="7">
    <location>
        <begin position="320"/>
        <end position="343"/>
    </location>
</feature>
<evidence type="ECO:0000313" key="8">
    <source>
        <dbReference type="EMBL" id="KAG0498616.1"/>
    </source>
</evidence>
<dbReference type="Pfam" id="PF00854">
    <property type="entry name" value="PTR2"/>
    <property type="match status" value="1"/>
</dbReference>
<evidence type="ECO:0000256" key="1">
    <source>
        <dbReference type="ARBA" id="ARBA00004141"/>
    </source>
</evidence>
<evidence type="ECO:0000256" key="6">
    <source>
        <dbReference type="RuleBase" id="RU003755"/>
    </source>
</evidence>
<feature type="transmembrane region" description="Helical" evidence="7">
    <location>
        <begin position="118"/>
        <end position="138"/>
    </location>
</feature>
<dbReference type="OrthoDB" id="2121828at2759"/>
<evidence type="ECO:0000256" key="5">
    <source>
        <dbReference type="ARBA" id="ARBA00023136"/>
    </source>
</evidence>
<feature type="transmembrane region" description="Helical" evidence="7">
    <location>
        <begin position="200"/>
        <end position="222"/>
    </location>
</feature>
<dbReference type="Proteomes" id="UP000636800">
    <property type="component" value="Chromosome 1"/>
</dbReference>